<gene>
    <name evidence="2" type="ORF">OL497_03070</name>
</gene>
<dbReference type="CDD" id="cd16018">
    <property type="entry name" value="Enpp"/>
    <property type="match status" value="1"/>
</dbReference>
<keyword evidence="1" id="KW-0732">Signal</keyword>
<dbReference type="Proteomes" id="UP001207742">
    <property type="component" value="Unassembled WGS sequence"/>
</dbReference>
<dbReference type="InterPro" id="IPR017850">
    <property type="entry name" value="Alkaline_phosphatase_core_sf"/>
</dbReference>
<dbReference type="PANTHER" id="PTHR10151:SF120">
    <property type="entry name" value="BIS(5'-ADENOSYL)-TRIPHOSPHATASE"/>
    <property type="match status" value="1"/>
</dbReference>
<sequence>MKQFFLFIAALVLISSNNFAQDTAQQVTAGRTNSATRQTRPYVIMISIDGFRYDYAEKYNAAHLLQLSGQGVRATAMQPSFPTLTFPNHYSIATGMYPAHHGLVDNSFYDRKRDAIYKVGNRDAVEDGTWYNGIPLWVLAEKQQMLSASYFWVGSESAIQQVRPTYYYKYQEKTGINQRIQQVVNWLSLPEEQRPHLITFYFPEVDHMGHGYGPDTDSVRQAVQFVDASIGKMVEAVNKLNLPVNFIVVSDHGMARVDTEKVITLPEAPEWKSLKVVPGNEKIMLYGSSEAEIKTAFDYLKQHENHYTTYLKKETPLRWHYGQEDIYNRIGDIILLAEPNYAFGMPGKKMHPGHHGFDNNLSDMQAVFMAWGPAFKPHTRIATFENVHVYPLVAKILGLDITQPIDGKLEVLEPVLQ</sequence>
<dbReference type="InterPro" id="IPR002591">
    <property type="entry name" value="Phosphodiest/P_Trfase"/>
</dbReference>
<comment type="caution">
    <text evidence="2">The sequence shown here is derived from an EMBL/GenBank/DDBJ whole genome shotgun (WGS) entry which is preliminary data.</text>
</comment>
<accession>A0ABT3IFX4</accession>
<dbReference type="Gene3D" id="3.30.1360.180">
    <property type="match status" value="1"/>
</dbReference>
<proteinExistence type="predicted"/>
<name>A0ABT3IFX4_9BACT</name>
<feature type="chain" id="PRO_5045131730" evidence="1">
    <location>
        <begin position="21"/>
        <end position="417"/>
    </location>
</feature>
<keyword evidence="3" id="KW-1185">Reference proteome</keyword>
<dbReference type="RefSeq" id="WP_264727638.1">
    <property type="nucleotide sequence ID" value="NZ_JAPDNR010000001.1"/>
</dbReference>
<evidence type="ECO:0000256" key="1">
    <source>
        <dbReference type="SAM" id="SignalP"/>
    </source>
</evidence>
<reference evidence="2 3" key="1">
    <citation type="submission" date="2022-10" db="EMBL/GenBank/DDBJ databases">
        <title>Chitinophaga nivalis PC15 sp. nov., isolated from Pyeongchang county, South Korea.</title>
        <authorList>
            <person name="Trinh H.N."/>
        </authorList>
    </citation>
    <scope>NUCLEOTIDE SEQUENCE [LARGE SCALE GENOMIC DNA]</scope>
    <source>
        <strain evidence="2 3">PC14</strain>
    </source>
</reference>
<dbReference type="PANTHER" id="PTHR10151">
    <property type="entry name" value="ECTONUCLEOTIDE PYROPHOSPHATASE/PHOSPHODIESTERASE"/>
    <property type="match status" value="1"/>
</dbReference>
<dbReference type="EMBL" id="JAPDNS010000001">
    <property type="protein sequence ID" value="MCW3482857.1"/>
    <property type="molecule type" value="Genomic_DNA"/>
</dbReference>
<evidence type="ECO:0000313" key="2">
    <source>
        <dbReference type="EMBL" id="MCW3482857.1"/>
    </source>
</evidence>
<evidence type="ECO:0000313" key="3">
    <source>
        <dbReference type="Proteomes" id="UP001207742"/>
    </source>
</evidence>
<dbReference type="Pfam" id="PF01663">
    <property type="entry name" value="Phosphodiest"/>
    <property type="match status" value="1"/>
</dbReference>
<feature type="signal peptide" evidence="1">
    <location>
        <begin position="1"/>
        <end position="20"/>
    </location>
</feature>
<organism evidence="2 3">
    <name type="scientific">Chitinophaga nivalis</name>
    <dbReference type="NCBI Taxonomy" id="2991709"/>
    <lineage>
        <taxon>Bacteria</taxon>
        <taxon>Pseudomonadati</taxon>
        <taxon>Bacteroidota</taxon>
        <taxon>Chitinophagia</taxon>
        <taxon>Chitinophagales</taxon>
        <taxon>Chitinophagaceae</taxon>
        <taxon>Chitinophaga</taxon>
    </lineage>
</organism>
<dbReference type="SUPFAM" id="SSF53649">
    <property type="entry name" value="Alkaline phosphatase-like"/>
    <property type="match status" value="1"/>
</dbReference>
<protein>
    <submittedName>
        <fullName evidence="2">Alkaline phosphatase family protein</fullName>
    </submittedName>
</protein>
<dbReference type="Gene3D" id="3.40.720.10">
    <property type="entry name" value="Alkaline Phosphatase, subunit A"/>
    <property type="match status" value="1"/>
</dbReference>